<sequence>MNPQAYIQETYDRGLQGCKPELVGTMVTNRLVAMREPDLSVTLFGEKYPTPLVIAPVGVQRIFHRDGQLTTSRVAATALATSPELVAEHICGGPRWFQLYWPTNEHRQYLEPGQGAWIFGTDGNARHARPTDLNNAYNPFYAPLALKYLQNHWHDPMKGIQTVADASRARDYKVSGIVVSNHGGRQVDGSVASLDQLPAISAAVGNDLEILFDSGVHCGSDIAKAYALGAKAVLQAVSHVLKSLLADLSLTLLLASVNQLERSQDLSRGHLFV</sequence>
<dbReference type="Proteomes" id="UP001217417">
    <property type="component" value="Unassembled WGS sequence"/>
</dbReference>
<gene>
    <name evidence="4" type="ORF">POJ06DRAFT_283705</name>
</gene>
<dbReference type="PANTHER" id="PTHR10578:SF143">
    <property type="entry name" value="FMN-DEPENDENT ALPHA-HYDROXY ACID DEHYDROGENASE PB1A11.03"/>
    <property type="match status" value="1"/>
</dbReference>
<comment type="caution">
    <text evidence="4">The sequence shown here is derived from an EMBL/GenBank/DDBJ whole genome shotgun (WGS) entry which is preliminary data.</text>
</comment>
<dbReference type="GO" id="GO:0016491">
    <property type="term" value="F:oxidoreductase activity"/>
    <property type="evidence" value="ECO:0007669"/>
    <property type="project" value="UniProtKB-KW"/>
</dbReference>
<dbReference type="GeneID" id="80885290"/>
<reference evidence="4" key="1">
    <citation type="submission" date="2023-03" db="EMBL/GenBank/DDBJ databases">
        <title>Near-Complete genome sequence of Lipomyces tetrasporous NRRL Y-64009, an oleaginous yeast capable of growing on lignocellulosic hydrolysates.</title>
        <authorList>
            <consortium name="Lawrence Berkeley National Laboratory"/>
            <person name="Jagtap S.S."/>
            <person name="Liu J.-J."/>
            <person name="Walukiewicz H.E."/>
            <person name="Pangilinan J."/>
            <person name="Lipzen A."/>
            <person name="Ahrendt S."/>
            <person name="Koriabine M."/>
            <person name="Cobaugh K."/>
            <person name="Salamov A."/>
            <person name="Yoshinaga Y."/>
            <person name="Ng V."/>
            <person name="Daum C."/>
            <person name="Grigoriev I.V."/>
            <person name="Slininger P.J."/>
            <person name="Dien B.S."/>
            <person name="Jin Y.-S."/>
            <person name="Rao C.V."/>
        </authorList>
    </citation>
    <scope>NUCLEOTIDE SEQUENCE</scope>
    <source>
        <strain evidence="4">NRRL Y-64009</strain>
    </source>
</reference>
<proteinExistence type="predicted"/>
<dbReference type="SUPFAM" id="SSF51395">
    <property type="entry name" value="FMN-linked oxidoreductases"/>
    <property type="match status" value="1"/>
</dbReference>
<evidence type="ECO:0000313" key="4">
    <source>
        <dbReference type="EMBL" id="KAJ8097073.1"/>
    </source>
</evidence>
<comment type="cofactor">
    <cofactor evidence="1">
        <name>FMN</name>
        <dbReference type="ChEBI" id="CHEBI:58210"/>
    </cofactor>
</comment>
<protein>
    <submittedName>
        <fullName evidence="4">Lactate 2-monooxygenase</fullName>
    </submittedName>
</protein>
<dbReference type="PROSITE" id="PS51349">
    <property type="entry name" value="FMN_HYDROXY_ACID_DH_2"/>
    <property type="match status" value="1"/>
</dbReference>
<dbReference type="PANTHER" id="PTHR10578">
    <property type="entry name" value="S -2-HYDROXY-ACID OXIDASE-RELATED"/>
    <property type="match status" value="1"/>
</dbReference>
<dbReference type="AlphaFoldDB" id="A0AAD7VPF2"/>
<feature type="domain" description="FMN hydroxy acid dehydrogenase" evidence="3">
    <location>
        <begin position="1"/>
        <end position="273"/>
    </location>
</feature>
<keyword evidence="2" id="KW-0560">Oxidoreductase</keyword>
<evidence type="ECO:0000259" key="3">
    <source>
        <dbReference type="PROSITE" id="PS51349"/>
    </source>
</evidence>
<dbReference type="InterPro" id="IPR008259">
    <property type="entry name" value="FMN_hydac_DH_AS"/>
</dbReference>
<dbReference type="InterPro" id="IPR000262">
    <property type="entry name" value="FMN-dep_DH"/>
</dbReference>
<accession>A0AAD7VPF2</accession>
<dbReference type="Pfam" id="PF01070">
    <property type="entry name" value="FMN_dh"/>
    <property type="match status" value="2"/>
</dbReference>
<organism evidence="4 5">
    <name type="scientific">Lipomyces tetrasporus</name>
    <dbReference type="NCBI Taxonomy" id="54092"/>
    <lineage>
        <taxon>Eukaryota</taxon>
        <taxon>Fungi</taxon>
        <taxon>Dikarya</taxon>
        <taxon>Ascomycota</taxon>
        <taxon>Saccharomycotina</taxon>
        <taxon>Lipomycetes</taxon>
        <taxon>Lipomycetales</taxon>
        <taxon>Lipomycetaceae</taxon>
        <taxon>Lipomyces</taxon>
    </lineage>
</organism>
<dbReference type="Gene3D" id="3.20.20.70">
    <property type="entry name" value="Aldolase class I"/>
    <property type="match status" value="1"/>
</dbReference>
<evidence type="ECO:0000256" key="2">
    <source>
        <dbReference type="ARBA" id="ARBA00023002"/>
    </source>
</evidence>
<name>A0AAD7VPF2_9ASCO</name>
<dbReference type="PROSITE" id="PS00557">
    <property type="entry name" value="FMN_HYDROXY_ACID_DH_1"/>
    <property type="match status" value="1"/>
</dbReference>
<evidence type="ECO:0000256" key="1">
    <source>
        <dbReference type="ARBA" id="ARBA00001917"/>
    </source>
</evidence>
<keyword evidence="5" id="KW-1185">Reference proteome</keyword>
<dbReference type="EMBL" id="JARPMG010000012">
    <property type="protein sequence ID" value="KAJ8097073.1"/>
    <property type="molecule type" value="Genomic_DNA"/>
</dbReference>
<dbReference type="InterPro" id="IPR037396">
    <property type="entry name" value="FMN_HAD"/>
</dbReference>
<evidence type="ECO:0000313" key="5">
    <source>
        <dbReference type="Proteomes" id="UP001217417"/>
    </source>
</evidence>
<dbReference type="RefSeq" id="XP_056040523.1">
    <property type="nucleotide sequence ID" value="XM_056190124.1"/>
</dbReference>
<dbReference type="InterPro" id="IPR013785">
    <property type="entry name" value="Aldolase_TIM"/>
</dbReference>